<dbReference type="SUPFAM" id="SSF50494">
    <property type="entry name" value="Trypsin-like serine proteases"/>
    <property type="match status" value="1"/>
</dbReference>
<evidence type="ECO:0000256" key="7">
    <source>
        <dbReference type="SAM" id="SignalP"/>
    </source>
</evidence>
<dbReference type="FunFam" id="2.40.10.10:FF:000038">
    <property type="entry name" value="Serine protease"/>
    <property type="match status" value="1"/>
</dbReference>
<evidence type="ECO:0000256" key="2">
    <source>
        <dbReference type="ARBA" id="ARBA00022525"/>
    </source>
</evidence>
<dbReference type="InterPro" id="IPR001254">
    <property type="entry name" value="Trypsin_dom"/>
</dbReference>
<dbReference type="GO" id="GO:0006508">
    <property type="term" value="P:proteolysis"/>
    <property type="evidence" value="ECO:0007669"/>
    <property type="project" value="InterPro"/>
</dbReference>
<dbReference type="PRINTS" id="PR00722">
    <property type="entry name" value="CHYMOTRYPSIN"/>
</dbReference>
<keyword evidence="7" id="KW-0732">Signal</keyword>
<dbReference type="GO" id="GO:0005576">
    <property type="term" value="C:extracellular region"/>
    <property type="evidence" value="ECO:0007669"/>
    <property type="project" value="UniProtKB-SubCell"/>
</dbReference>
<feature type="region of interest" description="Disordered" evidence="6">
    <location>
        <begin position="36"/>
        <end position="55"/>
    </location>
</feature>
<dbReference type="InterPro" id="IPR041515">
    <property type="entry name" value="PPAF-2-like_Clip"/>
</dbReference>
<dbReference type="SMART" id="SM00020">
    <property type="entry name" value="Tryp_SPc"/>
    <property type="match status" value="1"/>
</dbReference>
<evidence type="ECO:0000256" key="3">
    <source>
        <dbReference type="ARBA" id="ARBA00023157"/>
    </source>
</evidence>
<evidence type="ECO:0000259" key="8">
    <source>
        <dbReference type="PROSITE" id="PS50240"/>
    </source>
</evidence>
<evidence type="ECO:0000313" key="9">
    <source>
        <dbReference type="EMBL" id="KAF2888849.1"/>
    </source>
</evidence>
<name>A0A8K0CK25_IGNLU</name>
<dbReference type="GO" id="GO:0004252">
    <property type="term" value="F:serine-type endopeptidase activity"/>
    <property type="evidence" value="ECO:0007669"/>
    <property type="project" value="InterPro"/>
</dbReference>
<keyword evidence="10" id="KW-1185">Reference proteome</keyword>
<dbReference type="InterPro" id="IPR043504">
    <property type="entry name" value="Peptidase_S1_PA_chymotrypsin"/>
</dbReference>
<sequence length="397" mass="43554">METALILLLSALLSFPAVQTGESLDDLIGEIFAEPSETTAGTDNRNPDGPGISTATTSPNGCECVPYYLCNNKTIITDGVRTIDIRIDSRHCDYLSVCCYPEDRVTESITPAPPIDEFKRCGVRNPDGIGFLIKGDSDNESQFGEFPWMLAVLREEALEVNKQNSFIYQCGASLIHPLAVLTSAHCVTQKDKKYQIRAGEWDTQTRAEIYPHQDRAVKTIIIHPEYDAGALFNDVAVLILDSPLEVAENVDSVCLPEQGLFIENARCFATGWRKNVFGQKGKYEGILQKIDLPIVPRDTCQEQLRGTPLGQHFKLNASFICAGGEAGKDRCIGDGGSPLVCPIPNHSGKYYQAGILTGGIGCGENQVPGVYASVAQFRKWIDEQLDAHHLDKSSYTY</sequence>
<feature type="domain" description="Peptidase S1" evidence="8">
    <location>
        <begin position="132"/>
        <end position="386"/>
    </location>
</feature>
<dbReference type="Proteomes" id="UP000801492">
    <property type="component" value="Unassembled WGS sequence"/>
</dbReference>
<dbReference type="CDD" id="cd00190">
    <property type="entry name" value="Tryp_SPc"/>
    <property type="match status" value="1"/>
</dbReference>
<dbReference type="OrthoDB" id="6261922at2759"/>
<proteinExistence type="predicted"/>
<keyword evidence="3" id="KW-1015">Disulfide bond</keyword>
<gene>
    <name evidence="9" type="ORF">ILUMI_17324</name>
</gene>
<keyword evidence="2" id="KW-0964">Secreted</keyword>
<dbReference type="Pfam" id="PF00089">
    <property type="entry name" value="Trypsin"/>
    <property type="match status" value="1"/>
</dbReference>
<dbReference type="AlphaFoldDB" id="A0A8K0CK25"/>
<comment type="subcellular location">
    <subcellularLocation>
        <location evidence="1">Secreted</location>
    </subcellularLocation>
</comment>
<dbReference type="Gene3D" id="2.40.10.10">
    <property type="entry name" value="Trypsin-like serine proteases"/>
    <property type="match status" value="1"/>
</dbReference>
<evidence type="ECO:0000256" key="6">
    <source>
        <dbReference type="SAM" id="MobiDB-lite"/>
    </source>
</evidence>
<organism evidence="9 10">
    <name type="scientific">Ignelater luminosus</name>
    <name type="common">Cucubano</name>
    <name type="synonym">Pyrophorus luminosus</name>
    <dbReference type="NCBI Taxonomy" id="2038154"/>
    <lineage>
        <taxon>Eukaryota</taxon>
        <taxon>Metazoa</taxon>
        <taxon>Ecdysozoa</taxon>
        <taxon>Arthropoda</taxon>
        <taxon>Hexapoda</taxon>
        <taxon>Insecta</taxon>
        <taxon>Pterygota</taxon>
        <taxon>Neoptera</taxon>
        <taxon>Endopterygota</taxon>
        <taxon>Coleoptera</taxon>
        <taxon>Polyphaga</taxon>
        <taxon>Elateriformia</taxon>
        <taxon>Elateroidea</taxon>
        <taxon>Elateridae</taxon>
        <taxon>Agrypninae</taxon>
        <taxon>Pyrophorini</taxon>
        <taxon>Ignelater</taxon>
    </lineage>
</organism>
<protein>
    <recommendedName>
        <fullName evidence="4">Phenoloxidase-activating factor 2</fullName>
    </recommendedName>
    <alternativeName>
        <fullName evidence="5">Prophenoloxidase-activating factor II</fullName>
    </alternativeName>
</protein>
<comment type="caution">
    <text evidence="9">The sequence shown here is derived from an EMBL/GenBank/DDBJ whole genome shotgun (WGS) entry which is preliminary data.</text>
</comment>
<dbReference type="InterPro" id="IPR001314">
    <property type="entry name" value="Peptidase_S1A"/>
</dbReference>
<evidence type="ECO:0000256" key="1">
    <source>
        <dbReference type="ARBA" id="ARBA00004613"/>
    </source>
</evidence>
<dbReference type="PANTHER" id="PTHR24258:SF129">
    <property type="entry name" value="LP15124P-RELATED"/>
    <property type="match status" value="1"/>
</dbReference>
<evidence type="ECO:0000256" key="5">
    <source>
        <dbReference type="ARBA" id="ARBA00076468"/>
    </source>
</evidence>
<evidence type="ECO:0000256" key="4">
    <source>
        <dbReference type="ARBA" id="ARBA00068096"/>
    </source>
</evidence>
<accession>A0A8K0CK25</accession>
<evidence type="ECO:0000313" key="10">
    <source>
        <dbReference type="Proteomes" id="UP000801492"/>
    </source>
</evidence>
<feature type="signal peptide" evidence="7">
    <location>
        <begin position="1"/>
        <end position="20"/>
    </location>
</feature>
<reference evidence="9" key="1">
    <citation type="submission" date="2019-08" db="EMBL/GenBank/DDBJ databases">
        <title>The genome of the North American firefly Photinus pyralis.</title>
        <authorList>
            <consortium name="Photinus pyralis genome working group"/>
            <person name="Fallon T.R."/>
            <person name="Sander Lower S.E."/>
            <person name="Weng J.-K."/>
        </authorList>
    </citation>
    <scope>NUCLEOTIDE SEQUENCE</scope>
    <source>
        <strain evidence="9">TRF0915ILg1</strain>
        <tissue evidence="9">Whole body</tissue>
    </source>
</reference>
<feature type="chain" id="PRO_5035419806" description="Phenoloxidase-activating factor 2" evidence="7">
    <location>
        <begin position="21"/>
        <end position="397"/>
    </location>
</feature>
<dbReference type="InterPro" id="IPR009003">
    <property type="entry name" value="Peptidase_S1_PA"/>
</dbReference>
<dbReference type="PANTHER" id="PTHR24258">
    <property type="entry name" value="SERINE PROTEASE-RELATED"/>
    <property type="match status" value="1"/>
</dbReference>
<dbReference type="Pfam" id="PF18322">
    <property type="entry name" value="CLIP_1"/>
    <property type="match status" value="1"/>
</dbReference>
<dbReference type="PROSITE" id="PS50240">
    <property type="entry name" value="TRYPSIN_DOM"/>
    <property type="match status" value="1"/>
</dbReference>
<dbReference type="EMBL" id="VTPC01073254">
    <property type="protein sequence ID" value="KAF2888849.1"/>
    <property type="molecule type" value="Genomic_DNA"/>
</dbReference>